<gene>
    <name evidence="11" type="primary">COX3</name>
</gene>
<feature type="transmembrane region" description="Helical" evidence="9">
    <location>
        <begin position="44"/>
        <end position="68"/>
    </location>
</feature>
<dbReference type="InterPro" id="IPR035973">
    <property type="entry name" value="Cyt_c_oxidase_su3-like_sf"/>
</dbReference>
<dbReference type="InterPro" id="IPR000298">
    <property type="entry name" value="Cyt_c_oxidase-like_su3"/>
</dbReference>
<proteinExistence type="inferred from homology"/>
<evidence type="ECO:0000256" key="2">
    <source>
        <dbReference type="ARBA" id="ARBA00010581"/>
    </source>
</evidence>
<feature type="transmembrane region" description="Helical" evidence="9">
    <location>
        <begin position="126"/>
        <end position="145"/>
    </location>
</feature>
<dbReference type="PROSITE" id="PS50253">
    <property type="entry name" value="COX3"/>
    <property type="match status" value="1"/>
</dbReference>
<feature type="transmembrane region" description="Helical" evidence="9">
    <location>
        <begin position="157"/>
        <end position="176"/>
    </location>
</feature>
<accession>A0A0H3V300</accession>
<dbReference type="InterPro" id="IPR033945">
    <property type="entry name" value="Cyt_c_oxase_su3_dom"/>
</dbReference>
<evidence type="ECO:0000256" key="6">
    <source>
        <dbReference type="ARBA" id="ARBA00022989"/>
    </source>
</evidence>
<evidence type="ECO:0000313" key="11">
    <source>
        <dbReference type="EMBL" id="AJI44486.1"/>
    </source>
</evidence>
<dbReference type="InterPro" id="IPR013833">
    <property type="entry name" value="Cyt_c_oxidase_su3_a-hlx"/>
</dbReference>
<dbReference type="GO" id="GO:0004129">
    <property type="term" value="F:cytochrome-c oxidase activity"/>
    <property type="evidence" value="ECO:0007669"/>
    <property type="project" value="InterPro"/>
</dbReference>
<dbReference type="Pfam" id="PF00510">
    <property type="entry name" value="COX3"/>
    <property type="match status" value="1"/>
</dbReference>
<dbReference type="GO" id="GO:0006123">
    <property type="term" value="P:mitochondrial electron transport, cytochrome c to oxygen"/>
    <property type="evidence" value="ECO:0007669"/>
    <property type="project" value="TreeGrafter"/>
</dbReference>
<dbReference type="PANTHER" id="PTHR11403:SF7">
    <property type="entry name" value="CYTOCHROME C OXIDASE SUBUNIT 3"/>
    <property type="match status" value="1"/>
</dbReference>
<dbReference type="SUPFAM" id="SSF81452">
    <property type="entry name" value="Cytochrome c oxidase subunit III-like"/>
    <property type="match status" value="1"/>
</dbReference>
<sequence length="258" mass="29669">MVRRSSNFFMASRSSWPMCVSLSLLSLTTSLVVFFKYGIYGSALFSGFALIYFILMWSLDIIMEGLAGKHNLYMMDMYKFAFMLFLFSEFMFFFAIFWAFFDTMLSPTIECGGMWIPMGYCPINPLGIPLFNTCVLLSSGVSVTWSHNSLLSNYNAMPGLVMTISLGVVFIAAQAYEYHEASFSMSDGIYGGLFYLATGFHGIHVVCGTLFLIFNLVRLEMGHFSPMHHLSYEFAIIYWHFVDVVWLFLYIFVYWYAY</sequence>
<geneLocation type="mitochondrion" evidence="11"/>
<evidence type="ECO:0000256" key="7">
    <source>
        <dbReference type="ARBA" id="ARBA00023136"/>
    </source>
</evidence>
<evidence type="ECO:0000256" key="5">
    <source>
        <dbReference type="ARBA" id="ARBA00022967"/>
    </source>
</evidence>
<dbReference type="PANTHER" id="PTHR11403">
    <property type="entry name" value="CYTOCHROME C OXIDASE SUBUNIT III"/>
    <property type="match status" value="1"/>
</dbReference>
<keyword evidence="8 11" id="KW-0496">Mitochondrion</keyword>
<evidence type="ECO:0000256" key="4">
    <source>
        <dbReference type="ARBA" id="ARBA00022692"/>
    </source>
</evidence>
<protein>
    <recommendedName>
        <fullName evidence="3 8">Cytochrome c oxidase subunit 3</fullName>
    </recommendedName>
</protein>
<evidence type="ECO:0000256" key="9">
    <source>
        <dbReference type="SAM" id="Phobius"/>
    </source>
</evidence>
<evidence type="ECO:0000256" key="3">
    <source>
        <dbReference type="ARBA" id="ARBA00015944"/>
    </source>
</evidence>
<reference evidence="11" key="1">
    <citation type="journal article" date="2015" name="Zool. Scr.">
        <title>Mitochondrial genomes advance phylogenetic hypotheses for Tylenchina (Nematoda: Chromadorea).</title>
        <authorList>
            <person name="Kim J."/>
            <person name="Lee S.-H."/>
            <person name="Gazi M."/>
            <person name="Kim T."/>
            <person name="Jung D."/>
            <person name="Chun J.-Y."/>
            <person name="Kim S."/>
            <person name="Seo T.-K."/>
            <person name="Park C."/>
            <person name="Boldwin J.G."/>
            <person name="Nadler S.A."/>
            <person name="Park J.-K."/>
        </authorList>
    </citation>
    <scope>NUCLEOTIDE SEQUENCE</scope>
</reference>
<feature type="transmembrane region" description="Helical" evidence="9">
    <location>
        <begin position="235"/>
        <end position="257"/>
    </location>
</feature>
<feature type="transmembrane region" description="Helical" evidence="9">
    <location>
        <begin position="188"/>
        <end position="214"/>
    </location>
</feature>
<dbReference type="InterPro" id="IPR024791">
    <property type="entry name" value="Cyt_c/ubiquinol_Oxase_su3"/>
</dbReference>
<dbReference type="GO" id="GO:0005739">
    <property type="term" value="C:mitochondrion"/>
    <property type="evidence" value="ECO:0007669"/>
    <property type="project" value="TreeGrafter"/>
</dbReference>
<dbReference type="Gene3D" id="1.10.287.70">
    <property type="match status" value="1"/>
</dbReference>
<dbReference type="AlphaFoldDB" id="A0A0H3V300"/>
<feature type="transmembrane region" description="Helical" evidence="9">
    <location>
        <begin position="80"/>
        <end position="101"/>
    </location>
</feature>
<evidence type="ECO:0000256" key="8">
    <source>
        <dbReference type="RuleBase" id="RU003375"/>
    </source>
</evidence>
<comment type="similarity">
    <text evidence="2 8">Belongs to the cytochrome c oxidase subunit 3 family.</text>
</comment>
<evidence type="ECO:0000256" key="1">
    <source>
        <dbReference type="ARBA" id="ARBA00004141"/>
    </source>
</evidence>
<comment type="function">
    <text evidence="8">Component of the cytochrome c oxidase, the last enzyme in the mitochondrial electron transport chain which drives oxidative phosphorylation. The respiratory chain contains 3 multisubunit complexes succinate dehydrogenase (complex II, CII), ubiquinol-cytochrome c oxidoreductase (cytochrome b-c1 complex, complex III, CIII) and cytochrome c oxidase (complex IV, CIV), that cooperate to transfer electrons derived from NADH and succinate to molecular oxygen, creating an electrochemical gradient over the inner membrane that drives transmembrane transport and the ATP synthase. Cytochrome c oxidase is the component of the respiratory chain that catalyzes the reduction of oxygen to water. Electrons originating from reduced cytochrome c in the intermembrane space (IMS) are transferred via the dinuclear copper A center (CU(A)) of subunit 2 and heme A of subunit 1 to the active site in subunit 1, a binuclear center (BNC) formed by heme A3 and copper B (CU(B)). The BNC reduces molecular oxygen to 2 water molecules using 4 electrons from cytochrome c in the IMS and 4 protons from the mitochondrial matrix.</text>
</comment>
<evidence type="ECO:0000259" key="10">
    <source>
        <dbReference type="PROSITE" id="PS50253"/>
    </source>
</evidence>
<keyword evidence="5" id="KW-1278">Translocase</keyword>
<dbReference type="GO" id="GO:0016020">
    <property type="term" value="C:membrane"/>
    <property type="evidence" value="ECO:0007669"/>
    <property type="project" value="UniProtKB-SubCell"/>
</dbReference>
<keyword evidence="6 9" id="KW-1133">Transmembrane helix</keyword>
<comment type="subcellular location">
    <subcellularLocation>
        <location evidence="1">Membrane</location>
        <topology evidence="1">Multi-pass membrane protein</topology>
    </subcellularLocation>
</comment>
<dbReference type="EMBL" id="KM192361">
    <property type="protein sequence ID" value="AJI44486.1"/>
    <property type="molecule type" value="Genomic_DNA"/>
</dbReference>
<organism evidence="11">
    <name type="scientific">Acrobeles complexus</name>
    <dbReference type="NCBI Taxonomy" id="293684"/>
    <lineage>
        <taxon>Eukaryota</taxon>
        <taxon>Metazoa</taxon>
        <taxon>Ecdysozoa</taxon>
        <taxon>Nematoda</taxon>
        <taxon>Chromadorea</taxon>
        <taxon>Rhabditida</taxon>
        <taxon>Tylenchina</taxon>
        <taxon>Cephalobomorpha</taxon>
        <taxon>Cephaloboidea</taxon>
        <taxon>Cephalobidae</taxon>
        <taxon>Acrobeles</taxon>
    </lineage>
</organism>
<keyword evidence="7 9" id="KW-0472">Membrane</keyword>
<name>A0A0H3V300_9BILA</name>
<keyword evidence="4 8" id="KW-0812">Transmembrane</keyword>
<feature type="domain" description="Heme-copper oxidase subunit III family profile" evidence="10">
    <location>
        <begin position="4"/>
        <end position="258"/>
    </location>
</feature>
<dbReference type="Gene3D" id="1.20.120.80">
    <property type="entry name" value="Cytochrome c oxidase, subunit III, four-helix bundle"/>
    <property type="match status" value="1"/>
</dbReference>
<dbReference type="CDD" id="cd01665">
    <property type="entry name" value="Cyt_c_Oxidase_III"/>
    <property type="match status" value="1"/>
</dbReference>